<dbReference type="OrthoDB" id="5089701at2759"/>
<dbReference type="InterPro" id="IPR050675">
    <property type="entry name" value="OAF3"/>
</dbReference>
<evidence type="ECO:0000256" key="3">
    <source>
        <dbReference type="ARBA" id="ARBA00023163"/>
    </source>
</evidence>
<dbReference type="Pfam" id="PF00172">
    <property type="entry name" value="Zn_clus"/>
    <property type="match status" value="1"/>
</dbReference>
<dbReference type="GO" id="GO:0003677">
    <property type="term" value="F:DNA binding"/>
    <property type="evidence" value="ECO:0007669"/>
    <property type="project" value="UniProtKB-KW"/>
</dbReference>
<name>A0A9P4J9I7_9PEZI</name>
<protein>
    <recommendedName>
        <fullName evidence="5">Zn(2)-C6 fungal-type domain-containing protein</fullName>
    </recommendedName>
</protein>
<dbReference type="CDD" id="cd00067">
    <property type="entry name" value="GAL4"/>
    <property type="match status" value="1"/>
</dbReference>
<evidence type="ECO:0000256" key="2">
    <source>
        <dbReference type="ARBA" id="ARBA00023125"/>
    </source>
</evidence>
<keyword evidence="3" id="KW-0804">Transcription</keyword>
<comment type="caution">
    <text evidence="6">The sequence shown here is derived from an EMBL/GenBank/DDBJ whole genome shotgun (WGS) entry which is preliminary data.</text>
</comment>
<dbReference type="InterPro" id="IPR021858">
    <property type="entry name" value="Fun_TF"/>
</dbReference>
<keyword evidence="4" id="KW-0539">Nucleus</keyword>
<dbReference type="AlphaFoldDB" id="A0A9P4J9I7"/>
<proteinExistence type="predicted"/>
<keyword evidence="1" id="KW-0805">Transcription regulation</keyword>
<evidence type="ECO:0000256" key="1">
    <source>
        <dbReference type="ARBA" id="ARBA00023015"/>
    </source>
</evidence>
<dbReference type="PANTHER" id="PTHR31069">
    <property type="entry name" value="OLEATE-ACTIVATED TRANSCRIPTION FACTOR 1-RELATED"/>
    <property type="match status" value="1"/>
</dbReference>
<dbReference type="PANTHER" id="PTHR31069:SF25">
    <property type="entry name" value="TRANSCRIPTION FACTOR, PUTATIVE (EUROFUNG)-RELATED"/>
    <property type="match status" value="1"/>
</dbReference>
<sequence>MPVTSSANIRTRRGRKNRAHALGGCASCRRRHVKCDQTKPSCKSCQSAGLECEGYQHSIQWGPSVTATSETHTRRHLYSEDARKHMSNSLSAELTSGCVDASLLEVDAKAKNQTSNDAVHVGPFGVFSVSAPTSSNTSGPSAVSVEALTEANDAIQHIDIQDCAVDVPTGDSFSDLDSALFNVGDFLNWDDLFDVGISGFDGNVSASLQDQQYDPLQFPSPTPGSSFLIGSGTIHPQTTAATTTTTATEAEVLAAAPSLLKNFKSVLSHFAPVPTNSASPWSMNLSAAVRTLADLTFMESTDVNNANQANLFGILACSASELTRVHHSQLAAPVSQHERIIKYCADRAKGHMQQSLMHETQPPQKAKYKDQLMAIFSLIAFATGTGNQKDARCYIIDSEKLLRVRGLQKREVSRRARLLHHIYSWIRIVGESTFVTHEYTSSNLLAKVNGMLHSTEHSRNRESSDDNVARLRVELDDFLRTEDGSEEEEELTSPKAQDEGLRDIHLEDVREWSGTLYTKIYGIPETWLSLVSRTTRLANVLDVLDAHCHEEKSKSTARVHKKVDQLEHLICMFASRRQVVPEKSCSTREQMNDDIRHAREIASVHMVNALKSAVLIFFYRRLRKVHPFILQGHVQDVIESLRLFDTTMDQYQVTGLRTPWPAFVAGCEATSSGSQEMLMSWIDKSFTQSGVSAYKAAQDVMREVWKRRQEVGRSQDVSNTGDISSSGRRRTGMQVSWVDVLRERRQWLMLY</sequence>
<dbReference type="GO" id="GO:0000981">
    <property type="term" value="F:DNA-binding transcription factor activity, RNA polymerase II-specific"/>
    <property type="evidence" value="ECO:0007669"/>
    <property type="project" value="InterPro"/>
</dbReference>
<dbReference type="Pfam" id="PF11951">
    <property type="entry name" value="Fungal_trans_2"/>
    <property type="match status" value="1"/>
</dbReference>
<organism evidence="6 7">
    <name type="scientific">Myriangium duriaei CBS 260.36</name>
    <dbReference type="NCBI Taxonomy" id="1168546"/>
    <lineage>
        <taxon>Eukaryota</taxon>
        <taxon>Fungi</taxon>
        <taxon>Dikarya</taxon>
        <taxon>Ascomycota</taxon>
        <taxon>Pezizomycotina</taxon>
        <taxon>Dothideomycetes</taxon>
        <taxon>Dothideomycetidae</taxon>
        <taxon>Myriangiales</taxon>
        <taxon>Myriangiaceae</taxon>
        <taxon>Myriangium</taxon>
    </lineage>
</organism>
<dbReference type="SUPFAM" id="SSF57701">
    <property type="entry name" value="Zn2/Cys6 DNA-binding domain"/>
    <property type="match status" value="1"/>
</dbReference>
<accession>A0A9P4J9I7</accession>
<dbReference type="InterPro" id="IPR036864">
    <property type="entry name" value="Zn2-C6_fun-type_DNA-bd_sf"/>
</dbReference>
<evidence type="ECO:0000259" key="5">
    <source>
        <dbReference type="PROSITE" id="PS50048"/>
    </source>
</evidence>
<evidence type="ECO:0000256" key="4">
    <source>
        <dbReference type="ARBA" id="ARBA00023242"/>
    </source>
</evidence>
<dbReference type="InterPro" id="IPR001138">
    <property type="entry name" value="Zn2Cys6_DnaBD"/>
</dbReference>
<evidence type="ECO:0000313" key="7">
    <source>
        <dbReference type="Proteomes" id="UP000799439"/>
    </source>
</evidence>
<evidence type="ECO:0000313" key="6">
    <source>
        <dbReference type="EMBL" id="KAF2156545.1"/>
    </source>
</evidence>
<dbReference type="GO" id="GO:0008270">
    <property type="term" value="F:zinc ion binding"/>
    <property type="evidence" value="ECO:0007669"/>
    <property type="project" value="InterPro"/>
</dbReference>
<dbReference type="Gene3D" id="4.10.240.10">
    <property type="entry name" value="Zn(2)-C6 fungal-type DNA-binding domain"/>
    <property type="match status" value="1"/>
</dbReference>
<dbReference type="SMART" id="SM00066">
    <property type="entry name" value="GAL4"/>
    <property type="match status" value="1"/>
</dbReference>
<feature type="domain" description="Zn(2)-C6 fungal-type" evidence="5">
    <location>
        <begin position="24"/>
        <end position="52"/>
    </location>
</feature>
<dbReference type="EMBL" id="ML996081">
    <property type="protein sequence ID" value="KAF2156545.1"/>
    <property type="molecule type" value="Genomic_DNA"/>
</dbReference>
<gene>
    <name evidence="6" type="ORF">K461DRAFT_316784</name>
</gene>
<reference evidence="6" key="1">
    <citation type="journal article" date="2020" name="Stud. Mycol.">
        <title>101 Dothideomycetes genomes: a test case for predicting lifestyles and emergence of pathogens.</title>
        <authorList>
            <person name="Haridas S."/>
            <person name="Albert R."/>
            <person name="Binder M."/>
            <person name="Bloem J."/>
            <person name="Labutti K."/>
            <person name="Salamov A."/>
            <person name="Andreopoulos B."/>
            <person name="Baker S."/>
            <person name="Barry K."/>
            <person name="Bills G."/>
            <person name="Bluhm B."/>
            <person name="Cannon C."/>
            <person name="Castanera R."/>
            <person name="Culley D."/>
            <person name="Daum C."/>
            <person name="Ezra D."/>
            <person name="Gonzalez J."/>
            <person name="Henrissat B."/>
            <person name="Kuo A."/>
            <person name="Liang C."/>
            <person name="Lipzen A."/>
            <person name="Lutzoni F."/>
            <person name="Magnuson J."/>
            <person name="Mondo S."/>
            <person name="Nolan M."/>
            <person name="Ohm R."/>
            <person name="Pangilinan J."/>
            <person name="Park H.-J."/>
            <person name="Ramirez L."/>
            <person name="Alfaro M."/>
            <person name="Sun H."/>
            <person name="Tritt A."/>
            <person name="Yoshinaga Y."/>
            <person name="Zwiers L.-H."/>
            <person name="Turgeon B."/>
            <person name="Goodwin S."/>
            <person name="Spatafora J."/>
            <person name="Crous P."/>
            <person name="Grigoriev I."/>
        </authorList>
    </citation>
    <scope>NUCLEOTIDE SEQUENCE</scope>
    <source>
        <strain evidence="6">CBS 260.36</strain>
    </source>
</reference>
<dbReference type="PROSITE" id="PS00463">
    <property type="entry name" value="ZN2_CY6_FUNGAL_1"/>
    <property type="match status" value="1"/>
</dbReference>
<dbReference type="PROSITE" id="PS50048">
    <property type="entry name" value="ZN2_CY6_FUNGAL_2"/>
    <property type="match status" value="1"/>
</dbReference>
<keyword evidence="2" id="KW-0238">DNA-binding</keyword>
<dbReference type="Proteomes" id="UP000799439">
    <property type="component" value="Unassembled WGS sequence"/>
</dbReference>
<keyword evidence="7" id="KW-1185">Reference proteome</keyword>